<evidence type="ECO:0000313" key="1">
    <source>
        <dbReference type="EMBL" id="CAG4925838.1"/>
    </source>
</evidence>
<gene>
    <name evidence="1" type="ORF">R54767_05235</name>
</gene>
<sequence>MRAVLGYLAGTSPHDPVTPFALAPVTTDRHDMKPEHLELLVTRVMPYGKYKGRLIADLPGPYLNWYANKGFPPGEIGQLLALMQEIDHNGLSSLLEPLRKLHPREEP</sequence>
<dbReference type="Pfam" id="PF12843">
    <property type="entry name" value="QSregVF_b"/>
    <property type="match status" value="1"/>
</dbReference>
<dbReference type="InterPro" id="IPR024530">
    <property type="entry name" value="QSregVF_b"/>
</dbReference>
<evidence type="ECO:0000313" key="2">
    <source>
        <dbReference type="Proteomes" id="UP000789752"/>
    </source>
</evidence>
<organism evidence="1 2">
    <name type="scientific">Paraburkholderia gardini</name>
    <dbReference type="NCBI Taxonomy" id="2823469"/>
    <lineage>
        <taxon>Bacteria</taxon>
        <taxon>Pseudomonadati</taxon>
        <taxon>Pseudomonadota</taxon>
        <taxon>Betaproteobacteria</taxon>
        <taxon>Burkholderiales</taxon>
        <taxon>Burkholderiaceae</taxon>
        <taxon>Paraburkholderia</taxon>
    </lineage>
</organism>
<comment type="caution">
    <text evidence="1">The sequence shown here is derived from an EMBL/GenBank/DDBJ whole genome shotgun (WGS) entry which is preliminary data.</text>
</comment>
<dbReference type="EMBL" id="CAJQYY010000051">
    <property type="protein sequence ID" value="CAG4925838.1"/>
    <property type="molecule type" value="Genomic_DNA"/>
</dbReference>
<dbReference type="Proteomes" id="UP000789752">
    <property type="component" value="Unassembled WGS sequence"/>
</dbReference>
<protein>
    <recommendedName>
        <fullName evidence="3">Cytoplasmic protein</fullName>
    </recommendedName>
</protein>
<evidence type="ECO:0008006" key="3">
    <source>
        <dbReference type="Google" id="ProtNLM"/>
    </source>
</evidence>
<proteinExistence type="predicted"/>
<keyword evidence="2" id="KW-1185">Reference proteome</keyword>
<name>A0ABM8UB77_9BURK</name>
<reference evidence="1 2" key="1">
    <citation type="submission" date="2021-04" db="EMBL/GenBank/DDBJ databases">
        <authorList>
            <person name="Vanwijnsberghe S."/>
        </authorList>
    </citation>
    <scope>NUCLEOTIDE SEQUENCE [LARGE SCALE GENOMIC DNA]</scope>
    <source>
        <strain evidence="1 2">LMG 32171</strain>
    </source>
</reference>
<accession>A0ABM8UB77</accession>